<feature type="domain" description="Disease resistance protein winged helix" evidence="4">
    <location>
        <begin position="462"/>
        <end position="537"/>
    </location>
</feature>
<reference evidence="6" key="3">
    <citation type="journal article" date="2017" name="Nature">
        <title>Genome sequence of the progenitor of the wheat D genome Aegilops tauschii.</title>
        <authorList>
            <person name="Luo M.C."/>
            <person name="Gu Y.Q."/>
            <person name="Puiu D."/>
            <person name="Wang H."/>
            <person name="Twardziok S.O."/>
            <person name="Deal K.R."/>
            <person name="Huo N."/>
            <person name="Zhu T."/>
            <person name="Wang L."/>
            <person name="Wang Y."/>
            <person name="McGuire P.E."/>
            <person name="Liu S."/>
            <person name="Long H."/>
            <person name="Ramasamy R.K."/>
            <person name="Rodriguez J.C."/>
            <person name="Van S.L."/>
            <person name="Yuan L."/>
            <person name="Wang Z."/>
            <person name="Xia Z."/>
            <person name="Xiao L."/>
            <person name="Anderson O.D."/>
            <person name="Ouyang S."/>
            <person name="Liang Y."/>
            <person name="Zimin A.V."/>
            <person name="Pertea G."/>
            <person name="Qi P."/>
            <person name="Bennetzen J.L."/>
            <person name="Dai X."/>
            <person name="Dawson M.W."/>
            <person name="Muller H.G."/>
            <person name="Kugler K."/>
            <person name="Rivarola-Duarte L."/>
            <person name="Spannagl M."/>
            <person name="Mayer K.F.X."/>
            <person name="Lu F.H."/>
            <person name="Bevan M.W."/>
            <person name="Leroy P."/>
            <person name="Li P."/>
            <person name="You F.M."/>
            <person name="Sun Q."/>
            <person name="Liu Z."/>
            <person name="Lyons E."/>
            <person name="Wicker T."/>
            <person name="Salzberg S.L."/>
            <person name="Devos K.M."/>
            <person name="Dvorak J."/>
        </authorList>
    </citation>
    <scope>NUCLEOTIDE SEQUENCE [LARGE SCALE GENOMIC DNA]</scope>
    <source>
        <strain evidence="6">cv. AL8/78</strain>
    </source>
</reference>
<dbReference type="AlphaFoldDB" id="A0A453AJR8"/>
<dbReference type="GO" id="GO:0006952">
    <property type="term" value="P:defense response"/>
    <property type="evidence" value="ECO:0007669"/>
    <property type="project" value="UniProtKB-KW"/>
</dbReference>
<evidence type="ECO:0000256" key="1">
    <source>
        <dbReference type="ARBA" id="ARBA00022614"/>
    </source>
</evidence>
<reference evidence="7" key="1">
    <citation type="journal article" date="2014" name="Science">
        <title>Ancient hybridizations among the ancestral genomes of bread wheat.</title>
        <authorList>
            <consortium name="International Wheat Genome Sequencing Consortium,"/>
            <person name="Marcussen T."/>
            <person name="Sandve S.R."/>
            <person name="Heier L."/>
            <person name="Spannagl M."/>
            <person name="Pfeifer M."/>
            <person name="Jakobsen K.S."/>
            <person name="Wulff B.B."/>
            <person name="Steuernagel B."/>
            <person name="Mayer K.F."/>
            <person name="Olsen O.A."/>
        </authorList>
    </citation>
    <scope>NUCLEOTIDE SEQUENCE [LARGE SCALE GENOMIC DNA]</scope>
    <source>
        <strain evidence="7">cv. AL8/78</strain>
    </source>
</reference>
<evidence type="ECO:0000313" key="7">
    <source>
        <dbReference type="Proteomes" id="UP000015105"/>
    </source>
</evidence>
<feature type="domain" description="NB-ARC" evidence="3">
    <location>
        <begin position="196"/>
        <end position="372"/>
    </location>
</feature>
<evidence type="ECO:0000256" key="2">
    <source>
        <dbReference type="ARBA" id="ARBA00022821"/>
    </source>
</evidence>
<dbReference type="InterPro" id="IPR027417">
    <property type="entry name" value="P-loop_NTPase"/>
</dbReference>
<dbReference type="Gene3D" id="3.40.50.300">
    <property type="entry name" value="P-loop containing nucleotide triphosphate hydrolases"/>
    <property type="match status" value="1"/>
</dbReference>
<sequence length="1210" mass="136741">KSAAIFVGKSAAHAAIAYLIKKALGRLSAEDEDLRGRLTAKLPAIEAVFGAADQTPVQEDPVLGPLLWQFRDAIQEAEDALGELEFLDLERQAKDRRARDAKDWRVRVSSRLPSISTGLRRSLSAACGGGSTKGLKGALKRLDLVLGNADKFLATMSHRLQPSCSDNQGHHGDLASRRETMRELTTVAFGRRSEKNAIIEWLGVQATRQVTDLALSVCAIVGDGGMGKTTLAQFVCQDKEVQDHFGGMIIWVHISRHFDPKVLVRKIMGSINRDKASAQAFDPLQSDLIKELLTKRFLLVLDDAWEDMVHERWEQFLGPLRNMAPMGGRILLTTRMASVADAVKRQIPAGFKCLELRGLDQEDTLMLFNHHAYGDSTHSDKSDSELRLIGEQIARNLRGCPFIAKVVGQQLRDNTDYSKWKNVLNQGIHQFDEIVPRIMEMLRLSYQNLTYEVQLCFRYCSIFPPHYKFKVEEVIEMWVSSGLILQRENGLKKQEDIARGHFNTLCRKSFLSLVPRELHADPSDDYYVMHDLMYDLACLVSSEECSRFRVTDHNTNIFPKVRHLYIEGVSSKSIDIISRSNYLRTLIISHEENSIQQELVHDLKKAIKGRTSLRLLKLCGNGIFGMNKAIAELKHLRYISMSATDEPNLCNLFKLYHLEVLRIQKIEKEEIVSFIDISNLPHLQKLHLPKNASSRIPHIGSLTTLRELNGFSVKKKDGHKITELRDLRNLQKVIVLDVQNVSDYNEASSAELDKKTNMKVLSFEWSSDQARIDDRILNKLVPDSNLKHLVISGYNGNQPPMWMENPYLSNLVHLKIDGCVEWDKLPPLGSLWTLKHVILENLPKLKYVGRSSYHSGAYSYSYRGKWTKGPGSDGLPPHLITFVVKDCPDLYELPDLPFSLQHLQIDAVGVSNLPTMCDHKGSRDVSAVEAQLSTLHIGSSDFLISLNGCFLQEEHYRALTFLKLFRCSELRSLPVAADFGRISKLEGIEIIECNSLLSLGGLGALSSLTELKIQHCGNLVTTSLSGSLPISVRSPHLKLETLAIDDHRLLLLSPLTNLCLTKRLIISGRSEMAELPEEWLLQNSYHLEHIEISNAELLQSLPLKMHNMHALRSLFLHDTHILQSLPLMPPNLWVLVIHGCHTELNEKCQVGGSEWTKISRIPNRKISPKENDRYATYSSRFFSSHTCLAFLIFYTRTTSLTCTFLCHSRH</sequence>
<keyword evidence="1" id="KW-0433">Leucine-rich repeat</keyword>
<evidence type="ECO:0000259" key="4">
    <source>
        <dbReference type="Pfam" id="PF23559"/>
    </source>
</evidence>
<dbReference type="Pfam" id="PF25019">
    <property type="entry name" value="LRR_R13L1-DRL21"/>
    <property type="match status" value="1"/>
</dbReference>
<dbReference type="InterPro" id="IPR036388">
    <property type="entry name" value="WH-like_DNA-bd_sf"/>
</dbReference>
<dbReference type="SUPFAM" id="SSF52540">
    <property type="entry name" value="P-loop containing nucleoside triphosphate hydrolases"/>
    <property type="match status" value="1"/>
</dbReference>
<dbReference type="STRING" id="200361.A0A453AJR8"/>
<proteinExistence type="predicted"/>
<dbReference type="PANTHER" id="PTHR36766:SF64">
    <property type="entry name" value="OS12G0206100 PROTEIN"/>
    <property type="match status" value="1"/>
</dbReference>
<dbReference type="Pfam" id="PF00931">
    <property type="entry name" value="NB-ARC"/>
    <property type="match status" value="1"/>
</dbReference>
<reference evidence="6" key="5">
    <citation type="journal article" date="2021" name="G3 (Bethesda)">
        <title>Aegilops tauschii genome assembly Aet v5.0 features greater sequence contiguity and improved annotation.</title>
        <authorList>
            <person name="Wang L."/>
            <person name="Zhu T."/>
            <person name="Rodriguez J.C."/>
            <person name="Deal K.R."/>
            <person name="Dubcovsky J."/>
            <person name="McGuire P.E."/>
            <person name="Lux T."/>
            <person name="Spannagl M."/>
            <person name="Mayer K.F.X."/>
            <person name="Baldrich P."/>
            <person name="Meyers B.C."/>
            <person name="Huo N."/>
            <person name="Gu Y.Q."/>
            <person name="Zhou H."/>
            <person name="Devos K.M."/>
            <person name="Bennetzen J.L."/>
            <person name="Unver T."/>
            <person name="Budak H."/>
            <person name="Gulick P.J."/>
            <person name="Galiba G."/>
            <person name="Kalapos B."/>
            <person name="Nelson D.R."/>
            <person name="Li P."/>
            <person name="You F.M."/>
            <person name="Luo M.C."/>
            <person name="Dvorak J."/>
        </authorList>
    </citation>
    <scope>NUCLEOTIDE SEQUENCE [LARGE SCALE GENOMIC DNA]</scope>
    <source>
        <strain evidence="6">cv. AL8/78</strain>
    </source>
</reference>
<evidence type="ECO:0000313" key="6">
    <source>
        <dbReference type="EnsemblPlants" id="AET2Gv20162700.3"/>
    </source>
</evidence>
<dbReference type="PANTHER" id="PTHR36766">
    <property type="entry name" value="PLANT BROAD-SPECTRUM MILDEW RESISTANCE PROTEIN RPW8"/>
    <property type="match status" value="1"/>
</dbReference>
<evidence type="ECO:0000259" key="5">
    <source>
        <dbReference type="Pfam" id="PF25019"/>
    </source>
</evidence>
<name>A0A453AJR8_AEGTS</name>
<dbReference type="Proteomes" id="UP000015105">
    <property type="component" value="Chromosome 2D"/>
</dbReference>
<dbReference type="Pfam" id="PF23559">
    <property type="entry name" value="WHD_DRP"/>
    <property type="match status" value="1"/>
</dbReference>
<dbReference type="Gene3D" id="1.10.10.10">
    <property type="entry name" value="Winged helix-like DNA-binding domain superfamily/Winged helix DNA-binding domain"/>
    <property type="match status" value="1"/>
</dbReference>
<dbReference type="EnsemblPlants" id="AET2Gv20162700.3">
    <property type="protein sequence ID" value="AET2Gv20162700.3"/>
    <property type="gene ID" value="AET2Gv20162700"/>
</dbReference>
<dbReference type="InterPro" id="IPR002182">
    <property type="entry name" value="NB-ARC"/>
</dbReference>
<dbReference type="SUPFAM" id="SSF52058">
    <property type="entry name" value="L domain-like"/>
    <property type="match status" value="2"/>
</dbReference>
<dbReference type="GO" id="GO:0043531">
    <property type="term" value="F:ADP binding"/>
    <property type="evidence" value="ECO:0007669"/>
    <property type="project" value="InterPro"/>
</dbReference>
<dbReference type="InterPro" id="IPR032675">
    <property type="entry name" value="LRR_dom_sf"/>
</dbReference>
<keyword evidence="7" id="KW-1185">Reference proteome</keyword>
<reference evidence="6" key="4">
    <citation type="submission" date="2019-03" db="UniProtKB">
        <authorList>
            <consortium name="EnsemblPlants"/>
        </authorList>
    </citation>
    <scope>IDENTIFICATION</scope>
</reference>
<feature type="domain" description="R13L1/DRL21-like LRR repeat region" evidence="5">
    <location>
        <begin position="721"/>
        <end position="841"/>
    </location>
</feature>
<protein>
    <submittedName>
        <fullName evidence="6">Uncharacterized protein</fullName>
    </submittedName>
</protein>
<dbReference type="InterPro" id="IPR056789">
    <property type="entry name" value="LRR_R13L1-DRL21"/>
</dbReference>
<dbReference type="Gramene" id="AET2Gv20162700.3">
    <property type="protein sequence ID" value="AET2Gv20162700.3"/>
    <property type="gene ID" value="AET2Gv20162700"/>
</dbReference>
<evidence type="ECO:0000259" key="3">
    <source>
        <dbReference type="Pfam" id="PF00931"/>
    </source>
</evidence>
<dbReference type="Gene3D" id="3.80.10.10">
    <property type="entry name" value="Ribonuclease Inhibitor"/>
    <property type="match status" value="2"/>
</dbReference>
<dbReference type="InterPro" id="IPR058922">
    <property type="entry name" value="WHD_DRP"/>
</dbReference>
<reference evidence="7" key="2">
    <citation type="journal article" date="2017" name="Nat. Plants">
        <title>The Aegilops tauschii genome reveals multiple impacts of transposons.</title>
        <authorList>
            <person name="Zhao G."/>
            <person name="Zou C."/>
            <person name="Li K."/>
            <person name="Wang K."/>
            <person name="Li T."/>
            <person name="Gao L."/>
            <person name="Zhang X."/>
            <person name="Wang H."/>
            <person name="Yang Z."/>
            <person name="Liu X."/>
            <person name="Jiang W."/>
            <person name="Mao L."/>
            <person name="Kong X."/>
            <person name="Jiao Y."/>
            <person name="Jia J."/>
        </authorList>
    </citation>
    <scope>NUCLEOTIDE SEQUENCE [LARGE SCALE GENOMIC DNA]</scope>
    <source>
        <strain evidence="7">cv. AL8/78</strain>
    </source>
</reference>
<accession>A0A453AJR8</accession>
<dbReference type="PRINTS" id="PR00364">
    <property type="entry name" value="DISEASERSIST"/>
</dbReference>
<organism evidence="6 7">
    <name type="scientific">Aegilops tauschii subsp. strangulata</name>
    <name type="common">Goatgrass</name>
    <dbReference type="NCBI Taxonomy" id="200361"/>
    <lineage>
        <taxon>Eukaryota</taxon>
        <taxon>Viridiplantae</taxon>
        <taxon>Streptophyta</taxon>
        <taxon>Embryophyta</taxon>
        <taxon>Tracheophyta</taxon>
        <taxon>Spermatophyta</taxon>
        <taxon>Magnoliopsida</taxon>
        <taxon>Liliopsida</taxon>
        <taxon>Poales</taxon>
        <taxon>Poaceae</taxon>
        <taxon>BOP clade</taxon>
        <taxon>Pooideae</taxon>
        <taxon>Triticodae</taxon>
        <taxon>Triticeae</taxon>
        <taxon>Triticinae</taxon>
        <taxon>Aegilops</taxon>
    </lineage>
</organism>
<keyword evidence="2" id="KW-0611">Plant defense</keyword>